<keyword evidence="14 20" id="KW-0449">Lipoprotein</keyword>
<evidence type="ECO:0000256" key="5">
    <source>
        <dbReference type="ARBA" id="ARBA00022519"/>
    </source>
</evidence>
<dbReference type="PANTHER" id="PTHR30040:SF2">
    <property type="entry name" value="FAD:PROTEIN FMN TRANSFERASE"/>
    <property type="match status" value="1"/>
</dbReference>
<dbReference type="GO" id="GO:0046872">
    <property type="term" value="F:metal ion binding"/>
    <property type="evidence" value="ECO:0007669"/>
    <property type="project" value="UniProtKB-UniRule"/>
</dbReference>
<evidence type="ECO:0000256" key="16">
    <source>
        <dbReference type="ARBA" id="ARBA00048540"/>
    </source>
</evidence>
<sequence>MMGYKPAVVANMVAKFWLVLLGLAFLVSCSDAPKQIRFSGDTMGTTYNITLFSKDPRHSQAEIQKKVETVLAQVNAQMSTYDPESELSRFNQHDSTQPVVISRALERVVSRALEISAQTDGLLDVTVGPLVNLWGFGPQAKPEQVPTPDELHEVRAYVGYDKLTLANHQLAKSHPQVYVDLSTIAKGYGVDRVAYLLDDLDITQYLVEIGGEIRTRGGKPNGKPWRLAVEKPVSTERSVQEVVSFSEGALATSGDYRNFYEENGRRYSHIINPLTAEPIQHNLVSVSVYADDCMSADAYATALLVMGPEQAKAFVTEHQIDTMLVLKTDDGFEEWVSPGFEKLLSDE</sequence>
<feature type="binding site" evidence="19">
    <location>
        <position position="297"/>
    </location>
    <ligand>
        <name>Mg(2+)</name>
        <dbReference type="ChEBI" id="CHEBI:18420"/>
    </ligand>
</feature>
<evidence type="ECO:0000313" key="21">
    <source>
        <dbReference type="EMBL" id="TDP38922.1"/>
    </source>
</evidence>
<evidence type="ECO:0000256" key="9">
    <source>
        <dbReference type="ARBA" id="ARBA00022729"/>
    </source>
</evidence>
<evidence type="ECO:0000256" key="19">
    <source>
        <dbReference type="PIRSR" id="PIRSR006268-2"/>
    </source>
</evidence>
<evidence type="ECO:0000256" key="18">
    <source>
        <dbReference type="PIRNR" id="PIRNR006268"/>
    </source>
</evidence>
<dbReference type="Proteomes" id="UP000295531">
    <property type="component" value="Unassembled WGS sequence"/>
</dbReference>
<feature type="binding site" evidence="19">
    <location>
        <position position="183"/>
    </location>
    <ligand>
        <name>Mg(2+)</name>
        <dbReference type="ChEBI" id="CHEBI:18420"/>
    </ligand>
</feature>
<dbReference type="GO" id="GO:0005886">
    <property type="term" value="C:plasma membrane"/>
    <property type="evidence" value="ECO:0007669"/>
    <property type="project" value="UniProtKB-SubCell"/>
</dbReference>
<accession>A0A4V3CPQ8</accession>
<dbReference type="PANTHER" id="PTHR30040">
    <property type="entry name" value="THIAMINE BIOSYNTHESIS LIPOPROTEIN APBE"/>
    <property type="match status" value="1"/>
</dbReference>
<evidence type="ECO:0000256" key="6">
    <source>
        <dbReference type="ARBA" id="ARBA00022630"/>
    </source>
</evidence>
<dbReference type="RefSeq" id="WP_243734475.1">
    <property type="nucleotide sequence ID" value="NZ_SNXI01000004.1"/>
</dbReference>
<evidence type="ECO:0000313" key="22">
    <source>
        <dbReference type="Proteomes" id="UP000295531"/>
    </source>
</evidence>
<evidence type="ECO:0000256" key="20">
    <source>
        <dbReference type="RuleBase" id="RU363002"/>
    </source>
</evidence>
<organism evidence="21 22">
    <name type="scientific">Idiomarina aquatica</name>
    <dbReference type="NCBI Taxonomy" id="1327752"/>
    <lineage>
        <taxon>Bacteria</taxon>
        <taxon>Pseudomonadati</taxon>
        <taxon>Pseudomonadota</taxon>
        <taxon>Gammaproteobacteria</taxon>
        <taxon>Alteromonadales</taxon>
        <taxon>Idiomarinaceae</taxon>
        <taxon>Idiomarina</taxon>
    </lineage>
</organism>
<evidence type="ECO:0000256" key="1">
    <source>
        <dbReference type="ARBA" id="ARBA00008282"/>
    </source>
</evidence>
<evidence type="ECO:0000256" key="4">
    <source>
        <dbReference type="ARBA" id="ARBA00022475"/>
    </source>
</evidence>
<comment type="catalytic activity">
    <reaction evidence="16 18 20">
        <text>L-threonyl-[protein] + FAD = FMN-L-threonyl-[protein] + AMP + H(+)</text>
        <dbReference type="Rhea" id="RHEA:36847"/>
        <dbReference type="Rhea" id="RHEA-COMP:11060"/>
        <dbReference type="Rhea" id="RHEA-COMP:11061"/>
        <dbReference type="ChEBI" id="CHEBI:15378"/>
        <dbReference type="ChEBI" id="CHEBI:30013"/>
        <dbReference type="ChEBI" id="CHEBI:57692"/>
        <dbReference type="ChEBI" id="CHEBI:74257"/>
        <dbReference type="ChEBI" id="CHEBI:456215"/>
        <dbReference type="EC" id="2.7.1.180"/>
    </reaction>
</comment>
<keyword evidence="12" id="KW-0472">Membrane</keyword>
<evidence type="ECO:0000256" key="15">
    <source>
        <dbReference type="ARBA" id="ARBA00031306"/>
    </source>
</evidence>
<keyword evidence="13" id="KW-0564">Palmitate</keyword>
<name>A0A4V3CPQ8_9GAMM</name>
<dbReference type="GO" id="GO:0016740">
    <property type="term" value="F:transferase activity"/>
    <property type="evidence" value="ECO:0007669"/>
    <property type="project" value="UniProtKB-UniRule"/>
</dbReference>
<comment type="caution">
    <text evidence="21">The sequence shown here is derived from an EMBL/GenBank/DDBJ whole genome shotgun (WGS) entry which is preliminary data.</text>
</comment>
<proteinExistence type="inferred from homology"/>
<reference evidence="21 22" key="1">
    <citation type="submission" date="2019-03" db="EMBL/GenBank/DDBJ databases">
        <title>Freshwater and sediment microbial communities from various areas in North America, analyzing microbe dynamics in response to fracking.</title>
        <authorList>
            <person name="Lamendella R."/>
        </authorList>
    </citation>
    <scope>NUCLEOTIDE SEQUENCE [LARGE SCALE GENOMIC DNA]</scope>
    <source>
        <strain evidence="21 22">18_TX</strain>
    </source>
</reference>
<comment type="subcellular location">
    <subcellularLocation>
        <location evidence="17 20">Cell inner membrane</location>
        <topology evidence="17 20">Lipid-anchor</topology>
        <orientation evidence="17 20">Periplasmic side</orientation>
    </subcellularLocation>
</comment>
<evidence type="ECO:0000256" key="12">
    <source>
        <dbReference type="ARBA" id="ARBA00023136"/>
    </source>
</evidence>
<evidence type="ECO:0000256" key="13">
    <source>
        <dbReference type="ARBA" id="ARBA00023139"/>
    </source>
</evidence>
<evidence type="ECO:0000256" key="7">
    <source>
        <dbReference type="ARBA" id="ARBA00022679"/>
    </source>
</evidence>
<dbReference type="EC" id="2.7.1.180" evidence="2 18"/>
<comment type="cofactor">
    <cofactor evidence="19">
        <name>Mg(2+)</name>
        <dbReference type="ChEBI" id="CHEBI:18420"/>
    </cofactor>
    <cofactor evidence="19">
        <name>Mn(2+)</name>
        <dbReference type="ChEBI" id="CHEBI:29035"/>
    </cofactor>
    <text evidence="19">Magnesium. Can also use manganese.</text>
</comment>
<evidence type="ECO:0000256" key="3">
    <source>
        <dbReference type="ARBA" id="ARBA00016337"/>
    </source>
</evidence>
<gene>
    <name evidence="21" type="ORF">DEU29_10422</name>
</gene>
<keyword evidence="5 20" id="KW-0997">Cell inner membrane</keyword>
<evidence type="ECO:0000256" key="2">
    <source>
        <dbReference type="ARBA" id="ARBA00011955"/>
    </source>
</evidence>
<keyword evidence="11 18" id="KW-0460">Magnesium</keyword>
<comment type="similarity">
    <text evidence="1 18 20">Belongs to the ApbE family.</text>
</comment>
<dbReference type="EMBL" id="SNXI01000004">
    <property type="protein sequence ID" value="TDP38922.1"/>
    <property type="molecule type" value="Genomic_DNA"/>
</dbReference>
<evidence type="ECO:0000256" key="17">
    <source>
        <dbReference type="ARBA" id="ARBA00060485"/>
    </source>
</evidence>
<evidence type="ECO:0000256" key="8">
    <source>
        <dbReference type="ARBA" id="ARBA00022723"/>
    </source>
</evidence>
<dbReference type="Pfam" id="PF02424">
    <property type="entry name" value="ApbE"/>
    <property type="match status" value="1"/>
</dbReference>
<evidence type="ECO:0000256" key="11">
    <source>
        <dbReference type="ARBA" id="ARBA00022842"/>
    </source>
</evidence>
<keyword evidence="9" id="KW-0732">Signal</keyword>
<dbReference type="AlphaFoldDB" id="A0A4V3CPQ8"/>
<dbReference type="PROSITE" id="PS51257">
    <property type="entry name" value="PROKAR_LIPOPROTEIN"/>
    <property type="match status" value="1"/>
</dbReference>
<evidence type="ECO:0000256" key="14">
    <source>
        <dbReference type="ARBA" id="ARBA00023288"/>
    </source>
</evidence>
<evidence type="ECO:0000256" key="10">
    <source>
        <dbReference type="ARBA" id="ARBA00022827"/>
    </source>
</evidence>
<keyword evidence="22" id="KW-1185">Reference proteome</keyword>
<keyword evidence="4" id="KW-1003">Cell membrane</keyword>
<keyword evidence="6 18" id="KW-0285">Flavoprotein</keyword>
<protein>
    <recommendedName>
        <fullName evidence="3 18">FAD:protein FMN transferase</fullName>
        <ecNumber evidence="2 18">2.7.1.180</ecNumber>
    </recommendedName>
    <alternativeName>
        <fullName evidence="15 18">Flavin transferase</fullName>
    </alternativeName>
</protein>
<dbReference type="FunFam" id="3.10.520.10:FF:000001">
    <property type="entry name" value="FAD:protein FMN transferase"/>
    <property type="match status" value="1"/>
</dbReference>
<dbReference type="InterPro" id="IPR024932">
    <property type="entry name" value="ApbE"/>
</dbReference>
<dbReference type="Gene3D" id="3.10.520.10">
    <property type="entry name" value="ApbE-like domains"/>
    <property type="match status" value="1"/>
</dbReference>
<dbReference type="PIRSF" id="PIRSF006268">
    <property type="entry name" value="ApbE"/>
    <property type="match status" value="1"/>
</dbReference>
<feature type="binding site" evidence="19">
    <location>
        <position position="301"/>
    </location>
    <ligand>
        <name>Mg(2+)</name>
        <dbReference type="ChEBI" id="CHEBI:18420"/>
    </ligand>
</feature>
<keyword evidence="8 18" id="KW-0479">Metal-binding</keyword>
<dbReference type="InterPro" id="IPR003374">
    <property type="entry name" value="ApbE-like_sf"/>
</dbReference>
<keyword evidence="10 18" id="KW-0274">FAD</keyword>
<comment type="function">
    <text evidence="20">Flavin transferase that catalyzes the transfer of the FMN moiety of FAD and its covalent binding to the hydroxyl group of a threonine residue in a target flavoprotein.</text>
</comment>
<dbReference type="SUPFAM" id="SSF143631">
    <property type="entry name" value="ApbE-like"/>
    <property type="match status" value="1"/>
</dbReference>
<keyword evidence="7 18" id="KW-0808">Transferase</keyword>